<organism evidence="3 4">
    <name type="scientific">Caerostris darwini</name>
    <dbReference type="NCBI Taxonomy" id="1538125"/>
    <lineage>
        <taxon>Eukaryota</taxon>
        <taxon>Metazoa</taxon>
        <taxon>Ecdysozoa</taxon>
        <taxon>Arthropoda</taxon>
        <taxon>Chelicerata</taxon>
        <taxon>Arachnida</taxon>
        <taxon>Araneae</taxon>
        <taxon>Araneomorphae</taxon>
        <taxon>Entelegynae</taxon>
        <taxon>Araneoidea</taxon>
        <taxon>Araneidae</taxon>
        <taxon>Caerostris</taxon>
    </lineage>
</organism>
<evidence type="ECO:0000313" key="2">
    <source>
        <dbReference type="EMBL" id="GIX84172.1"/>
    </source>
</evidence>
<protein>
    <submittedName>
        <fullName evidence="3">Uncharacterized protein</fullName>
    </submittedName>
</protein>
<feature type="region of interest" description="Disordered" evidence="1">
    <location>
        <begin position="1"/>
        <end position="46"/>
    </location>
</feature>
<keyword evidence="4" id="KW-1185">Reference proteome</keyword>
<dbReference type="EMBL" id="BPLQ01001708">
    <property type="protein sequence ID" value="GIX84172.1"/>
    <property type="molecule type" value="Genomic_DNA"/>
</dbReference>
<feature type="compositionally biased region" description="Pro residues" evidence="1">
    <location>
        <begin position="20"/>
        <end position="29"/>
    </location>
</feature>
<evidence type="ECO:0000313" key="3">
    <source>
        <dbReference type="EMBL" id="GIY55001.1"/>
    </source>
</evidence>
<proteinExistence type="predicted"/>
<dbReference type="EMBL" id="BPLQ01011025">
    <property type="protein sequence ID" value="GIY55001.1"/>
    <property type="molecule type" value="Genomic_DNA"/>
</dbReference>
<dbReference type="Proteomes" id="UP001054837">
    <property type="component" value="Unassembled WGS sequence"/>
</dbReference>
<sequence>MDLPTELLKINSESSFYSSPPSPNHPRLPPQAENEKETFKRTRTAKRREEENLWAHHELMPNPLFSPHLASYLIQSLISFLMKFESSTLFEPSSFDPGNLS</sequence>
<dbReference type="AlphaFoldDB" id="A0AAV4UB17"/>
<gene>
    <name evidence="3" type="ORF">CDAR_254351</name>
    <name evidence="2" type="ORF">CDAR_368881</name>
</gene>
<reference evidence="3 4" key="1">
    <citation type="submission" date="2021-06" db="EMBL/GenBank/DDBJ databases">
        <title>Caerostris darwini draft genome.</title>
        <authorList>
            <person name="Kono N."/>
            <person name="Arakawa K."/>
        </authorList>
    </citation>
    <scope>NUCLEOTIDE SEQUENCE [LARGE SCALE GENOMIC DNA]</scope>
</reference>
<evidence type="ECO:0000313" key="4">
    <source>
        <dbReference type="Proteomes" id="UP001054837"/>
    </source>
</evidence>
<comment type="caution">
    <text evidence="3">The sequence shown here is derived from an EMBL/GenBank/DDBJ whole genome shotgun (WGS) entry which is preliminary data.</text>
</comment>
<accession>A0AAV4UB17</accession>
<name>A0AAV4UB17_9ARAC</name>
<evidence type="ECO:0000256" key="1">
    <source>
        <dbReference type="SAM" id="MobiDB-lite"/>
    </source>
</evidence>